<evidence type="ECO:0000256" key="4">
    <source>
        <dbReference type="ARBA" id="ARBA00023004"/>
    </source>
</evidence>
<dbReference type="GO" id="GO:0046872">
    <property type="term" value="F:metal ion binding"/>
    <property type="evidence" value="ECO:0007669"/>
    <property type="project" value="UniProtKB-KW"/>
</dbReference>
<dbReference type="InterPro" id="IPR044043">
    <property type="entry name" value="VanA_C_cat"/>
</dbReference>
<dbReference type="Pfam" id="PF00355">
    <property type="entry name" value="Rieske"/>
    <property type="match status" value="1"/>
</dbReference>
<dbReference type="GO" id="GO:0016705">
    <property type="term" value="F:oxidoreductase activity, acting on paired donors, with incorporation or reduction of molecular oxygen"/>
    <property type="evidence" value="ECO:0007669"/>
    <property type="project" value="UniProtKB-ARBA"/>
</dbReference>
<sequence>MLVTQQPVLKRFWYPVVPIANLSANVPFSFQLLGQKIVIWIDETGNPAATTDRCCHRSAQLSAGVVIDGCVQCPYHGWSFDRQGTCVSVPQLQPDQAIPASYRIQSYLCSERYGYVWVCLDPQPLLPIPYIPEAEAPNYRLIPQFYEPWHCGGLRLMENSFDNAHFSFVHAASFGDTQQPIPAASQLTPLEYGLMVQSQVEVVNPPLQQQNLQIAKKTTVRQIESTWYMPFARTLKITYPNGLVHLIFTAATPVSDSVSQVVQFCVRNDTEADAKAADIIAFDRQVTLEDKLVLESTDYDTPLDINAEQHMASDQPGIVMRHKLATLLKQHGEVERRRDR</sequence>
<dbReference type="GO" id="GO:0004497">
    <property type="term" value="F:monooxygenase activity"/>
    <property type="evidence" value="ECO:0007669"/>
    <property type="project" value="UniProtKB-ARBA"/>
</dbReference>
<protein>
    <submittedName>
        <fullName evidence="7">Rieske 2Fe-2S domain-containing protein</fullName>
    </submittedName>
</protein>
<keyword evidence="3" id="KW-0560">Oxidoreductase</keyword>
<dbReference type="EMBL" id="CP053586">
    <property type="protein sequence ID" value="WNZ24880.1"/>
    <property type="molecule type" value="Genomic_DNA"/>
</dbReference>
<dbReference type="InterPro" id="IPR036922">
    <property type="entry name" value="Rieske_2Fe-2S_sf"/>
</dbReference>
<keyword evidence="2" id="KW-0479">Metal-binding</keyword>
<dbReference type="PROSITE" id="PS51296">
    <property type="entry name" value="RIESKE"/>
    <property type="match status" value="1"/>
</dbReference>
<keyword evidence="5" id="KW-0411">Iron-sulfur</keyword>
<dbReference type="RefSeq" id="WP_316430881.1">
    <property type="nucleotide sequence ID" value="NZ_CP053586.1"/>
</dbReference>
<dbReference type="AlphaFoldDB" id="A0AA96WGY8"/>
<feature type="domain" description="Rieske" evidence="6">
    <location>
        <begin position="13"/>
        <end position="118"/>
    </location>
</feature>
<evidence type="ECO:0000259" key="6">
    <source>
        <dbReference type="PROSITE" id="PS51296"/>
    </source>
</evidence>
<dbReference type="CDD" id="cd03469">
    <property type="entry name" value="Rieske_RO_Alpha_N"/>
    <property type="match status" value="1"/>
</dbReference>
<proteinExistence type="predicted"/>
<dbReference type="Pfam" id="PF19112">
    <property type="entry name" value="VanA_C"/>
    <property type="match status" value="1"/>
</dbReference>
<dbReference type="GO" id="GO:0051537">
    <property type="term" value="F:2 iron, 2 sulfur cluster binding"/>
    <property type="evidence" value="ECO:0007669"/>
    <property type="project" value="UniProtKB-KW"/>
</dbReference>
<reference evidence="7" key="1">
    <citation type="submission" date="2020-05" db="EMBL/GenBank/DDBJ databases">
        <authorList>
            <person name="Zhu T."/>
            <person name="Keshari N."/>
            <person name="Lu X."/>
        </authorList>
    </citation>
    <scope>NUCLEOTIDE SEQUENCE</scope>
    <source>
        <strain evidence="7">NK1-12</strain>
    </source>
</reference>
<dbReference type="PANTHER" id="PTHR21266">
    <property type="entry name" value="IRON-SULFUR DOMAIN CONTAINING PROTEIN"/>
    <property type="match status" value="1"/>
</dbReference>
<dbReference type="Gene3D" id="2.102.10.10">
    <property type="entry name" value="Rieske [2Fe-2S] iron-sulphur domain"/>
    <property type="match status" value="1"/>
</dbReference>
<keyword evidence="1" id="KW-0001">2Fe-2S</keyword>
<name>A0AA96WGY8_9CYAN</name>
<dbReference type="Gene3D" id="3.90.380.10">
    <property type="entry name" value="Naphthalene 1,2-dioxygenase Alpha Subunit, Chain A, domain 1"/>
    <property type="match status" value="1"/>
</dbReference>
<dbReference type="PANTHER" id="PTHR21266:SF60">
    <property type="entry name" value="3-KETOSTEROID-9-ALPHA-MONOOXYGENASE, OXYGENASE COMPONENT"/>
    <property type="match status" value="1"/>
</dbReference>
<evidence type="ECO:0000256" key="5">
    <source>
        <dbReference type="ARBA" id="ARBA00023014"/>
    </source>
</evidence>
<evidence type="ECO:0000313" key="7">
    <source>
        <dbReference type="EMBL" id="WNZ24880.1"/>
    </source>
</evidence>
<evidence type="ECO:0000256" key="1">
    <source>
        <dbReference type="ARBA" id="ARBA00022714"/>
    </source>
</evidence>
<dbReference type="SUPFAM" id="SSF50022">
    <property type="entry name" value="ISP domain"/>
    <property type="match status" value="1"/>
</dbReference>
<accession>A0AA96WGY8</accession>
<dbReference type="InterPro" id="IPR050584">
    <property type="entry name" value="Cholesterol_7-desaturase"/>
</dbReference>
<gene>
    <name evidence="7" type="ORF">HJG54_19845</name>
</gene>
<evidence type="ECO:0000256" key="2">
    <source>
        <dbReference type="ARBA" id="ARBA00022723"/>
    </source>
</evidence>
<dbReference type="InterPro" id="IPR017941">
    <property type="entry name" value="Rieske_2Fe-2S"/>
</dbReference>
<evidence type="ECO:0000256" key="3">
    <source>
        <dbReference type="ARBA" id="ARBA00023002"/>
    </source>
</evidence>
<keyword evidence="4" id="KW-0408">Iron</keyword>
<dbReference type="SUPFAM" id="SSF55961">
    <property type="entry name" value="Bet v1-like"/>
    <property type="match status" value="1"/>
</dbReference>
<organism evidence="7">
    <name type="scientific">Leptolyngbya sp. NK1-12</name>
    <dbReference type="NCBI Taxonomy" id="2547451"/>
    <lineage>
        <taxon>Bacteria</taxon>
        <taxon>Bacillati</taxon>
        <taxon>Cyanobacteriota</taxon>
        <taxon>Cyanophyceae</taxon>
        <taxon>Leptolyngbyales</taxon>
        <taxon>Leptolyngbyaceae</taxon>
        <taxon>Leptolyngbya group</taxon>
        <taxon>Leptolyngbya</taxon>
    </lineage>
</organism>